<proteinExistence type="predicted"/>
<evidence type="ECO:0000313" key="1">
    <source>
        <dbReference type="EMBL" id="KAJ4728010.1"/>
    </source>
</evidence>
<sequence length="359" mass="39659">MASLAEIKPEQNNEEEGGDPYAYAMQLVTSVVLPLALREATELGVFEVIAKAGEGAKLSASEIAAQLNSRNPDAPQMLDRILRLLATHSVLGCSVIGRQRLYSLASVSKYFVRNQDGVQLGALTALNTDKVFVDSWSQLKEAILEGGVPFDRVHGTHAFEYPGLDPRFNEVFNTAMYNHTTIVIKSILEVYKGFDNLKQVVDVGGGLGVTLKAITSKYPQIKGINFDLPHVVQHAPDYPGVEHVGGDMFEGVPKGDAIFMKWILHDWNDEHCLKLLKNCYKSIPEDGKVTVVEAILSEMPETTAESKGNSQIDVLMMTQNPGGKERTKDEFMSLATGAGFSGIRYKCFVFNFWVMEFYK</sequence>
<accession>A0ACC1YZJ3</accession>
<keyword evidence="2" id="KW-1185">Reference proteome</keyword>
<protein>
    <submittedName>
        <fullName evidence="1">Caffeic acid O-methyltransferase</fullName>
    </submittedName>
</protein>
<evidence type="ECO:0000313" key="2">
    <source>
        <dbReference type="Proteomes" id="UP001164539"/>
    </source>
</evidence>
<comment type="caution">
    <text evidence="1">The sequence shown here is derived from an EMBL/GenBank/DDBJ whole genome shotgun (WGS) entry which is preliminary data.</text>
</comment>
<dbReference type="Proteomes" id="UP001164539">
    <property type="component" value="Chromosome 1"/>
</dbReference>
<organism evidence="1 2">
    <name type="scientific">Melia azedarach</name>
    <name type="common">Chinaberry tree</name>
    <dbReference type="NCBI Taxonomy" id="155640"/>
    <lineage>
        <taxon>Eukaryota</taxon>
        <taxon>Viridiplantae</taxon>
        <taxon>Streptophyta</taxon>
        <taxon>Embryophyta</taxon>
        <taxon>Tracheophyta</taxon>
        <taxon>Spermatophyta</taxon>
        <taxon>Magnoliopsida</taxon>
        <taxon>eudicotyledons</taxon>
        <taxon>Gunneridae</taxon>
        <taxon>Pentapetalae</taxon>
        <taxon>rosids</taxon>
        <taxon>malvids</taxon>
        <taxon>Sapindales</taxon>
        <taxon>Meliaceae</taxon>
        <taxon>Melia</taxon>
    </lineage>
</organism>
<gene>
    <name evidence="1" type="ORF">OWV82_001018</name>
</gene>
<reference evidence="1 2" key="1">
    <citation type="journal article" date="2023" name="Science">
        <title>Complex scaffold remodeling in plant triterpene biosynthesis.</title>
        <authorList>
            <person name="De La Pena R."/>
            <person name="Hodgson H."/>
            <person name="Liu J.C."/>
            <person name="Stephenson M.J."/>
            <person name="Martin A.C."/>
            <person name="Owen C."/>
            <person name="Harkess A."/>
            <person name="Leebens-Mack J."/>
            <person name="Jimenez L.E."/>
            <person name="Osbourn A."/>
            <person name="Sattely E.S."/>
        </authorList>
    </citation>
    <scope>NUCLEOTIDE SEQUENCE [LARGE SCALE GENOMIC DNA]</scope>
    <source>
        <strain evidence="2">cv. JPN11</strain>
        <tissue evidence="1">Leaf</tissue>
    </source>
</reference>
<dbReference type="EMBL" id="CM051394">
    <property type="protein sequence ID" value="KAJ4728010.1"/>
    <property type="molecule type" value="Genomic_DNA"/>
</dbReference>
<name>A0ACC1YZJ3_MELAZ</name>